<dbReference type="Proteomes" id="UP000266272">
    <property type="component" value="Unassembled WGS sequence"/>
</dbReference>
<name>A0A395NGQ4_TRIAR</name>
<organism evidence="2 3">
    <name type="scientific">Trichoderma arundinaceum</name>
    <dbReference type="NCBI Taxonomy" id="490622"/>
    <lineage>
        <taxon>Eukaryota</taxon>
        <taxon>Fungi</taxon>
        <taxon>Dikarya</taxon>
        <taxon>Ascomycota</taxon>
        <taxon>Pezizomycotina</taxon>
        <taxon>Sordariomycetes</taxon>
        <taxon>Hypocreomycetidae</taxon>
        <taxon>Hypocreales</taxon>
        <taxon>Hypocreaceae</taxon>
        <taxon>Trichoderma</taxon>
    </lineage>
</organism>
<proteinExistence type="predicted"/>
<sequence length="181" mass="20121">MTNVDLNADKHSETATSGNNAFLPKDGEDNSDYTAMLPAAPPSSPTQRHISQGGLQRKFISSINEECTVISTDDETAKQVLSKSRSLGASFYGINIIIPPWFCEQAQELSPYEPADATAMPLTMLGYGREVGIKPASFYEMAFMVEIEDEERVRNIITANRFGSLEGMLDYIYERLYTVRC</sequence>
<accession>A0A395NGQ4</accession>
<dbReference type="AlphaFoldDB" id="A0A395NGQ4"/>
<evidence type="ECO:0000313" key="2">
    <source>
        <dbReference type="EMBL" id="RFU74973.1"/>
    </source>
</evidence>
<evidence type="ECO:0000313" key="3">
    <source>
        <dbReference type="Proteomes" id="UP000266272"/>
    </source>
</evidence>
<keyword evidence="3" id="KW-1185">Reference proteome</keyword>
<gene>
    <name evidence="2" type="ORF">TARUN_7254</name>
</gene>
<evidence type="ECO:0000256" key="1">
    <source>
        <dbReference type="SAM" id="MobiDB-lite"/>
    </source>
</evidence>
<dbReference type="EMBL" id="PXOA01000485">
    <property type="protein sequence ID" value="RFU74973.1"/>
    <property type="molecule type" value="Genomic_DNA"/>
</dbReference>
<comment type="caution">
    <text evidence="2">The sequence shown here is derived from an EMBL/GenBank/DDBJ whole genome shotgun (WGS) entry which is preliminary data.</text>
</comment>
<dbReference type="OrthoDB" id="4893087at2759"/>
<feature type="region of interest" description="Disordered" evidence="1">
    <location>
        <begin position="1"/>
        <end position="51"/>
    </location>
</feature>
<reference evidence="2 3" key="1">
    <citation type="journal article" date="2018" name="PLoS Pathog.">
        <title>Evolution of structural diversity of trichothecenes, a family of toxins produced by plant pathogenic and entomopathogenic fungi.</title>
        <authorList>
            <person name="Proctor R.H."/>
            <person name="McCormick S.P."/>
            <person name="Kim H.S."/>
            <person name="Cardoza R.E."/>
            <person name="Stanley A.M."/>
            <person name="Lindo L."/>
            <person name="Kelly A."/>
            <person name="Brown D.W."/>
            <person name="Lee T."/>
            <person name="Vaughan M.M."/>
            <person name="Alexander N.J."/>
            <person name="Busman M."/>
            <person name="Gutierrez S."/>
        </authorList>
    </citation>
    <scope>NUCLEOTIDE SEQUENCE [LARGE SCALE GENOMIC DNA]</scope>
    <source>
        <strain evidence="2 3">IBT 40837</strain>
    </source>
</reference>
<protein>
    <submittedName>
        <fullName evidence="2">Uncharacterized protein</fullName>
    </submittedName>
</protein>